<feature type="region of interest" description="Disordered" evidence="1">
    <location>
        <begin position="1"/>
        <end position="25"/>
    </location>
</feature>
<dbReference type="InterPro" id="IPR036388">
    <property type="entry name" value="WH-like_DNA-bd_sf"/>
</dbReference>
<dbReference type="InterPro" id="IPR007367">
    <property type="entry name" value="DUF433"/>
</dbReference>
<dbReference type="RefSeq" id="WP_083078081.1">
    <property type="nucleotide sequence ID" value="NZ_CP053562.1"/>
</dbReference>
<reference evidence="2 3" key="1">
    <citation type="submission" date="2020-05" db="EMBL/GenBank/DDBJ databases">
        <title>Thioclava electrotropha strain Elox9 finished genome.</title>
        <authorList>
            <person name="Rowe A.R."/>
            <person name="Wilbanks E.G."/>
        </authorList>
    </citation>
    <scope>NUCLEOTIDE SEQUENCE [LARGE SCALE GENOMIC DNA]</scope>
    <source>
        <strain evidence="2 3">Elox9</strain>
    </source>
</reference>
<feature type="compositionally biased region" description="Polar residues" evidence="1">
    <location>
        <begin position="1"/>
        <end position="12"/>
    </location>
</feature>
<dbReference type="SUPFAM" id="SSF46689">
    <property type="entry name" value="Homeodomain-like"/>
    <property type="match status" value="1"/>
</dbReference>
<dbReference type="Proteomes" id="UP000192422">
    <property type="component" value="Chromosome"/>
</dbReference>
<sequence length="123" mass="13544">MTQPSRPTSHPSLLSAHRESRDEILGGEPLIKGTRITCRSVLGRLSDGDTLDYLCEEHPSIPREAFEGAATYARTHPVGNPPKADLDDDEPEVCPTELQANLLLFGNGKFANRIWHLSLTNDP</sequence>
<evidence type="ECO:0000313" key="2">
    <source>
        <dbReference type="EMBL" id="QPZ92864.1"/>
    </source>
</evidence>
<dbReference type="Pfam" id="PF04255">
    <property type="entry name" value="DUF433"/>
    <property type="match status" value="1"/>
</dbReference>
<keyword evidence="3" id="KW-1185">Reference proteome</keyword>
<gene>
    <name evidence="2" type="ORF">AKL02_019480</name>
</gene>
<organism evidence="2 3">
    <name type="scientific">Thioclava electrotropha</name>
    <dbReference type="NCBI Taxonomy" id="1549850"/>
    <lineage>
        <taxon>Bacteria</taxon>
        <taxon>Pseudomonadati</taxon>
        <taxon>Pseudomonadota</taxon>
        <taxon>Alphaproteobacteria</taxon>
        <taxon>Rhodobacterales</taxon>
        <taxon>Paracoccaceae</taxon>
        <taxon>Thioclava</taxon>
    </lineage>
</organism>
<evidence type="ECO:0000313" key="3">
    <source>
        <dbReference type="Proteomes" id="UP000192422"/>
    </source>
</evidence>
<protein>
    <submittedName>
        <fullName evidence="2">DUF433 domain-containing protein</fullName>
    </submittedName>
</protein>
<accession>A0ABX6Z023</accession>
<name>A0ABX6Z023_9RHOB</name>
<proteinExistence type="predicted"/>
<evidence type="ECO:0000256" key="1">
    <source>
        <dbReference type="SAM" id="MobiDB-lite"/>
    </source>
</evidence>
<dbReference type="Gene3D" id="1.10.10.10">
    <property type="entry name" value="Winged helix-like DNA-binding domain superfamily/Winged helix DNA-binding domain"/>
    <property type="match status" value="1"/>
</dbReference>
<dbReference type="EMBL" id="CP053562">
    <property type="protein sequence ID" value="QPZ92864.1"/>
    <property type="molecule type" value="Genomic_DNA"/>
</dbReference>
<dbReference type="InterPro" id="IPR009057">
    <property type="entry name" value="Homeodomain-like_sf"/>
</dbReference>